<comment type="caution">
    <text evidence="1">The sequence shown here is derived from an EMBL/GenBank/DDBJ whole genome shotgun (WGS) entry which is preliminary data.</text>
</comment>
<dbReference type="InterPro" id="IPR039498">
    <property type="entry name" value="NTP_transf_5"/>
</dbReference>
<reference evidence="1 2" key="1">
    <citation type="journal article" date="2019" name="Nat. Microbiol.">
        <title>Mediterranean grassland soil C-N compound turnover is dependent on rainfall and depth, and is mediated by genomically divergent microorganisms.</title>
        <authorList>
            <person name="Diamond S."/>
            <person name="Andeer P.F."/>
            <person name="Li Z."/>
            <person name="Crits-Christoph A."/>
            <person name="Burstein D."/>
            <person name="Anantharaman K."/>
            <person name="Lane K.R."/>
            <person name="Thomas B.C."/>
            <person name="Pan C."/>
            <person name="Northen T.R."/>
            <person name="Banfield J.F."/>
        </authorList>
    </citation>
    <scope>NUCLEOTIDE SEQUENCE [LARGE SCALE GENOMIC DNA]</scope>
    <source>
        <strain evidence="1">WS_4</strain>
    </source>
</reference>
<keyword evidence="1" id="KW-0808">Transferase</keyword>
<sequence length="400" mass="44608">MASLTPEDQTLLGAAHPVLPPDEQERLAHCFTQPLSWPDLLADAERHGVVALLHRHVVALDALGSPTHVHEGLALRARTCVAWNLRLRHALGRLLAAFNRAGLAVMPLKGPVLADQLYPDPVLRATADLDLLVRHDDVVAAESLLEGLGYRRLPAREQGADYHTLFISERSEAGTVVVELHRELGERHVSGLDVGTIWTRASRTTWQGHRIWSMAVPDLLLYLCVHAAKDGLASIRALLDITLLTERYRGRIPWSDLIDPVKRAHVGPPVYLALSQSRSLLGAPVPDEFLRAIRPRHPSWHLAEALFRWRGGVLHVPDALLVGPIMAILMLLWEDSLRAKGRHLRRNLIPSPGLRGRWTGLPASTSWVVWYPVWLWHAIRHVARQLLARPSLGPALPPER</sequence>
<dbReference type="AlphaFoldDB" id="A0A538SVT1"/>
<dbReference type="GO" id="GO:0016740">
    <property type="term" value="F:transferase activity"/>
    <property type="evidence" value="ECO:0007669"/>
    <property type="project" value="UniProtKB-KW"/>
</dbReference>
<organism evidence="1 2">
    <name type="scientific">Eiseniibacteriota bacterium</name>
    <dbReference type="NCBI Taxonomy" id="2212470"/>
    <lineage>
        <taxon>Bacteria</taxon>
        <taxon>Candidatus Eiseniibacteriota</taxon>
    </lineage>
</organism>
<proteinExistence type="predicted"/>
<evidence type="ECO:0000313" key="1">
    <source>
        <dbReference type="EMBL" id="TMQ55482.1"/>
    </source>
</evidence>
<gene>
    <name evidence="1" type="ORF">E6K74_03145</name>
</gene>
<dbReference type="EMBL" id="VBOU01000024">
    <property type="protein sequence ID" value="TMQ55482.1"/>
    <property type="molecule type" value="Genomic_DNA"/>
</dbReference>
<accession>A0A538SVT1</accession>
<evidence type="ECO:0000313" key="2">
    <source>
        <dbReference type="Proteomes" id="UP000319829"/>
    </source>
</evidence>
<name>A0A538SVT1_UNCEI</name>
<dbReference type="Proteomes" id="UP000319829">
    <property type="component" value="Unassembled WGS sequence"/>
</dbReference>
<protein>
    <submittedName>
        <fullName evidence="1">Nucleotidyltransferase family protein</fullName>
    </submittedName>
</protein>
<dbReference type="Pfam" id="PF14907">
    <property type="entry name" value="NTP_transf_5"/>
    <property type="match status" value="1"/>
</dbReference>